<evidence type="ECO:0000256" key="1">
    <source>
        <dbReference type="SAM" id="MobiDB-lite"/>
    </source>
</evidence>
<dbReference type="AlphaFoldDB" id="A0AAV0HVL2"/>
<dbReference type="EMBL" id="CAMGYJ010000003">
    <property type="protein sequence ID" value="CAI0389341.1"/>
    <property type="molecule type" value="Genomic_DNA"/>
</dbReference>
<proteinExistence type="predicted"/>
<gene>
    <name evidence="2" type="ORF">LITE_LOCUS6196</name>
</gene>
<sequence length="79" mass="8718">MQKPASCLKDGPTSGDLTQSWNSTIPSSRRSNRRRDSPNPPPKKFGAGSNGTLIAVEAIRIEFDKFGRPTDVTWVDPKF</sequence>
<reference evidence="2" key="1">
    <citation type="submission" date="2022-08" db="EMBL/GenBank/DDBJ databases">
        <authorList>
            <person name="Gutierrez-Valencia J."/>
        </authorList>
    </citation>
    <scope>NUCLEOTIDE SEQUENCE</scope>
</reference>
<evidence type="ECO:0000313" key="2">
    <source>
        <dbReference type="EMBL" id="CAI0389341.1"/>
    </source>
</evidence>
<evidence type="ECO:0000313" key="3">
    <source>
        <dbReference type="Proteomes" id="UP001154282"/>
    </source>
</evidence>
<feature type="region of interest" description="Disordered" evidence="1">
    <location>
        <begin position="1"/>
        <end position="51"/>
    </location>
</feature>
<organism evidence="2 3">
    <name type="scientific">Linum tenue</name>
    <dbReference type="NCBI Taxonomy" id="586396"/>
    <lineage>
        <taxon>Eukaryota</taxon>
        <taxon>Viridiplantae</taxon>
        <taxon>Streptophyta</taxon>
        <taxon>Embryophyta</taxon>
        <taxon>Tracheophyta</taxon>
        <taxon>Spermatophyta</taxon>
        <taxon>Magnoliopsida</taxon>
        <taxon>eudicotyledons</taxon>
        <taxon>Gunneridae</taxon>
        <taxon>Pentapetalae</taxon>
        <taxon>rosids</taxon>
        <taxon>fabids</taxon>
        <taxon>Malpighiales</taxon>
        <taxon>Linaceae</taxon>
        <taxon>Linum</taxon>
    </lineage>
</organism>
<comment type="caution">
    <text evidence="2">The sequence shown here is derived from an EMBL/GenBank/DDBJ whole genome shotgun (WGS) entry which is preliminary data.</text>
</comment>
<name>A0AAV0HVL2_9ROSI</name>
<dbReference type="Proteomes" id="UP001154282">
    <property type="component" value="Unassembled WGS sequence"/>
</dbReference>
<protein>
    <submittedName>
        <fullName evidence="2">Uncharacterized protein</fullName>
    </submittedName>
</protein>
<keyword evidence="3" id="KW-1185">Reference proteome</keyword>
<accession>A0AAV0HVL2</accession>